<accession>A0A381Y3K7</accession>
<protein>
    <submittedName>
        <fullName evidence="1">Uncharacterized protein</fullName>
    </submittedName>
</protein>
<dbReference type="Pfam" id="PF06267">
    <property type="entry name" value="DUF1028"/>
    <property type="match status" value="1"/>
</dbReference>
<dbReference type="InterPro" id="IPR029055">
    <property type="entry name" value="Ntn_hydrolases_N"/>
</dbReference>
<sequence>MDEIRLGIERNTFTILAKCPRTGALGIAIATYSLGVGGYCPAINPQAGVLASQAFADPRLRPIGMQILESGSSAEQALKGMQDADSYADYRQIGIVDAQGDVAAYTGPKARDWAGHETGVGYVAMGNVMVGPQVVDAMARTFESTETEVLEERLLCSIEAGRDAGGQPEGQRSAALIVYGVEESYPWMDLRVDAHDEPVGELRRVYELYQPMADYYYYLRPQDPANTPTQQEWVAKLND</sequence>
<reference evidence="1" key="1">
    <citation type="submission" date="2018-05" db="EMBL/GenBank/DDBJ databases">
        <authorList>
            <person name="Lanie J.A."/>
            <person name="Ng W.-L."/>
            <person name="Kazmierczak K.M."/>
            <person name="Andrzejewski T.M."/>
            <person name="Davidsen T.M."/>
            <person name="Wayne K.J."/>
            <person name="Tettelin H."/>
            <person name="Glass J.I."/>
            <person name="Rusch D."/>
            <person name="Podicherti R."/>
            <person name="Tsui H.-C.T."/>
            <person name="Winkler M.E."/>
        </authorList>
    </citation>
    <scope>NUCLEOTIDE SEQUENCE</scope>
</reference>
<dbReference type="AlphaFoldDB" id="A0A381Y3K7"/>
<name>A0A381Y3K7_9ZZZZ</name>
<dbReference type="SUPFAM" id="SSF56235">
    <property type="entry name" value="N-terminal nucleophile aminohydrolases (Ntn hydrolases)"/>
    <property type="match status" value="1"/>
</dbReference>
<evidence type="ECO:0000313" key="1">
    <source>
        <dbReference type="EMBL" id="SVA71598.1"/>
    </source>
</evidence>
<dbReference type="PANTHER" id="PTHR39328">
    <property type="entry name" value="BLL2871 PROTEIN"/>
    <property type="match status" value="1"/>
</dbReference>
<proteinExistence type="predicted"/>
<gene>
    <name evidence="1" type="ORF">METZ01_LOCUS124452</name>
</gene>
<dbReference type="Gene3D" id="3.60.20.10">
    <property type="entry name" value="Glutamine Phosphoribosylpyrophosphate, subunit 1, domain 1"/>
    <property type="match status" value="1"/>
</dbReference>
<organism evidence="1">
    <name type="scientific">marine metagenome</name>
    <dbReference type="NCBI Taxonomy" id="408172"/>
    <lineage>
        <taxon>unclassified sequences</taxon>
        <taxon>metagenomes</taxon>
        <taxon>ecological metagenomes</taxon>
    </lineage>
</organism>
<dbReference type="EMBL" id="UINC01017311">
    <property type="protein sequence ID" value="SVA71598.1"/>
    <property type="molecule type" value="Genomic_DNA"/>
</dbReference>
<dbReference type="InterPro" id="IPR010430">
    <property type="entry name" value="DUF1028"/>
</dbReference>
<dbReference type="PANTHER" id="PTHR39328:SF1">
    <property type="entry name" value="BLL2871 PROTEIN"/>
    <property type="match status" value="1"/>
</dbReference>